<feature type="compositionally biased region" description="Basic residues" evidence="15">
    <location>
        <begin position="32"/>
        <end position="46"/>
    </location>
</feature>
<evidence type="ECO:0000256" key="14">
    <source>
        <dbReference type="RuleBase" id="RU363081"/>
    </source>
</evidence>
<evidence type="ECO:0000256" key="3">
    <source>
        <dbReference type="ARBA" id="ARBA00009662"/>
    </source>
</evidence>
<dbReference type="EMBL" id="JACDTQ010000812">
    <property type="protein sequence ID" value="KAF5925545.1"/>
    <property type="molecule type" value="Genomic_DNA"/>
</dbReference>
<keyword evidence="8" id="KW-0333">Golgi apparatus</keyword>
<protein>
    <recommendedName>
        <fullName evidence="14">Gamma-glutamylcyclotransferase</fullName>
        <ecNumber evidence="14">4.3.2.7</ecNumber>
    </recommendedName>
</protein>
<evidence type="ECO:0000256" key="11">
    <source>
        <dbReference type="ARBA" id="ARBA00048073"/>
    </source>
</evidence>
<feature type="region of interest" description="Disordered" evidence="15">
    <location>
        <begin position="1"/>
        <end position="173"/>
    </location>
</feature>
<evidence type="ECO:0000256" key="13">
    <source>
        <dbReference type="ARBA" id="ARBA00063865"/>
    </source>
</evidence>
<dbReference type="Pfam" id="PF04752">
    <property type="entry name" value="ChaC"/>
    <property type="match status" value="1"/>
</dbReference>
<dbReference type="SUPFAM" id="SSF110857">
    <property type="entry name" value="Gamma-glutamyl cyclotransferase-like"/>
    <property type="match status" value="1"/>
</dbReference>
<evidence type="ECO:0000256" key="10">
    <source>
        <dbReference type="ARBA" id="ARBA00023239"/>
    </source>
</evidence>
<feature type="compositionally biased region" description="Basic residues" evidence="15">
    <location>
        <begin position="56"/>
        <end position="66"/>
    </location>
</feature>
<comment type="similarity">
    <text evidence="3">Belongs to the gamma-glutamylcyclotransferase family. ChaC subfamily.</text>
</comment>
<dbReference type="Proteomes" id="UP000551758">
    <property type="component" value="Unassembled WGS sequence"/>
</dbReference>
<evidence type="ECO:0000313" key="17">
    <source>
        <dbReference type="Proteomes" id="UP000551758"/>
    </source>
</evidence>
<dbReference type="CDD" id="cd06661">
    <property type="entry name" value="GGCT_like"/>
    <property type="match status" value="1"/>
</dbReference>
<dbReference type="GO" id="GO:0006915">
    <property type="term" value="P:apoptotic process"/>
    <property type="evidence" value="ECO:0007669"/>
    <property type="project" value="UniProtKB-KW"/>
</dbReference>
<keyword evidence="17" id="KW-1185">Reference proteome</keyword>
<comment type="catalytic activity">
    <reaction evidence="11 14">
        <text>glutathione = L-cysteinylglycine + 5-oxo-L-proline</text>
        <dbReference type="Rhea" id="RHEA:47724"/>
        <dbReference type="ChEBI" id="CHEBI:57925"/>
        <dbReference type="ChEBI" id="CHEBI:58402"/>
        <dbReference type="ChEBI" id="CHEBI:61694"/>
        <dbReference type="EC" id="4.3.2.7"/>
    </reaction>
</comment>
<evidence type="ECO:0000256" key="15">
    <source>
        <dbReference type="SAM" id="MobiDB-lite"/>
    </source>
</evidence>
<dbReference type="GO" id="GO:0006986">
    <property type="term" value="P:response to unfolded protein"/>
    <property type="evidence" value="ECO:0007669"/>
    <property type="project" value="UniProtKB-KW"/>
</dbReference>
<proteinExistence type="inferred from homology"/>
<dbReference type="AlphaFoldDB" id="A0A7J7FBV7"/>
<dbReference type="GO" id="GO:0005794">
    <property type="term" value="C:Golgi apparatus"/>
    <property type="evidence" value="ECO:0007669"/>
    <property type="project" value="UniProtKB-SubCell"/>
</dbReference>
<evidence type="ECO:0000256" key="12">
    <source>
        <dbReference type="ARBA" id="ARBA00053732"/>
    </source>
</evidence>
<dbReference type="GO" id="GO:0007399">
    <property type="term" value="P:nervous system development"/>
    <property type="evidence" value="ECO:0007669"/>
    <property type="project" value="UniProtKB-KW"/>
</dbReference>
<keyword evidence="4" id="KW-0963">Cytoplasm</keyword>
<evidence type="ECO:0000313" key="16">
    <source>
        <dbReference type="EMBL" id="KAF5925545.1"/>
    </source>
</evidence>
<comment type="subunit">
    <text evidence="13">Interacts with NOTCH1 (via extracellular region).</text>
</comment>
<feature type="compositionally biased region" description="Low complexity" evidence="15">
    <location>
        <begin position="137"/>
        <end position="148"/>
    </location>
</feature>
<dbReference type="GO" id="GO:0007219">
    <property type="term" value="P:Notch signaling pathway"/>
    <property type="evidence" value="ECO:0007669"/>
    <property type="project" value="UniProtKB-KW"/>
</dbReference>
<evidence type="ECO:0000256" key="8">
    <source>
        <dbReference type="ARBA" id="ARBA00023034"/>
    </source>
</evidence>
<keyword evidence="7" id="KW-0914">Notch signaling pathway</keyword>
<evidence type="ECO:0000256" key="9">
    <source>
        <dbReference type="ARBA" id="ARBA00023230"/>
    </source>
</evidence>
<keyword evidence="9" id="KW-0834">Unfolded protein response</keyword>
<dbReference type="EC" id="4.3.2.7" evidence="14"/>
<sequence>MRLGGPSGLPRAAAPSSRPGRTVRPRGPAGSRRARSPKRRRKRQVRRACPGQPSTCRRRRAPRRSRGSPPPALFVTAPLPVCGLPTPLTSRAGKPPKAASFSETPPPARLRLLRPRIPPPAWEPARGRGRGKPASLAGQRAGRPGPAAWHQRALRGRRGCPRRGLSSPARLGEPLASPVTQFLHLLTRANGMRHQCGMRRVPLTASLEVFAPPQSPRQLAAGGRAAQPEGLKGASDRAAQLERPSGARPGVRVRRSFRARAGDQPRRPPGPVPVPGTMKQESAAQNSPPALPPPSPPTQAPRDHGDPQALWIFGYGSLVWRPDFAYSDSRVGFVRGYSRRFWQGDTFHRGNDKMPGRVVTLLEDHEGCTWGVAYQVRGEQVSEALKYLNVREAVLGSYDTKEVTFYPQDTPDQPLKALAYVATPQNPGYLGPAPEEAIATQILACRGFSGHNLEYLLRLADFMQLCGPQAQDEHLAAIVDAVGTMLPCFCPTEQALALV</sequence>
<dbReference type="InterPro" id="IPR006840">
    <property type="entry name" value="ChaC"/>
</dbReference>
<comment type="subcellular location">
    <subcellularLocation>
        <location evidence="1">Cytoplasm</location>
        <location evidence="1">Cytosol</location>
    </subcellularLocation>
    <subcellularLocation>
        <location evidence="2">Golgi apparatus</location>
        <location evidence="2">trans-Golgi network</location>
    </subcellularLocation>
</comment>
<keyword evidence="10 14" id="KW-0456">Lyase</keyword>
<dbReference type="GO" id="GO:0061928">
    <property type="term" value="F:glutathione specific gamma-glutamylcyclotransferase activity"/>
    <property type="evidence" value="ECO:0007669"/>
    <property type="project" value="UniProtKB-EC"/>
</dbReference>
<name>A0A7J7FBV7_DICBM</name>
<evidence type="ECO:0000256" key="2">
    <source>
        <dbReference type="ARBA" id="ARBA00004601"/>
    </source>
</evidence>
<dbReference type="InterPro" id="IPR036568">
    <property type="entry name" value="GGCT-like_sf"/>
</dbReference>
<evidence type="ECO:0000256" key="7">
    <source>
        <dbReference type="ARBA" id="ARBA00022976"/>
    </source>
</evidence>
<dbReference type="PANTHER" id="PTHR12192:SF26">
    <property type="entry name" value="GLUTATHIONE-SPECIFIC GAMMA-GLUTAMYLCYCLOTRANSFERASE 1"/>
    <property type="match status" value="1"/>
</dbReference>
<gene>
    <name evidence="16" type="ORF">HPG69_001992</name>
</gene>
<evidence type="ECO:0000256" key="6">
    <source>
        <dbReference type="ARBA" id="ARBA00022902"/>
    </source>
</evidence>
<dbReference type="GO" id="GO:0005829">
    <property type="term" value="C:cytosol"/>
    <property type="evidence" value="ECO:0007669"/>
    <property type="project" value="UniProtKB-SubCell"/>
</dbReference>
<dbReference type="Gene3D" id="3.10.490.10">
    <property type="entry name" value="Gamma-glutamyl cyclotransferase-like"/>
    <property type="match status" value="1"/>
</dbReference>
<feature type="compositionally biased region" description="Pro residues" evidence="15">
    <location>
        <begin position="289"/>
        <end position="299"/>
    </location>
</feature>
<dbReference type="PANTHER" id="PTHR12192">
    <property type="entry name" value="CATION TRANSPORT PROTEIN CHAC-RELATED"/>
    <property type="match status" value="1"/>
</dbReference>
<evidence type="ECO:0000256" key="1">
    <source>
        <dbReference type="ARBA" id="ARBA00004514"/>
    </source>
</evidence>
<keyword evidence="5" id="KW-0053">Apoptosis</keyword>
<dbReference type="FunFam" id="3.10.490.10:FF:000005">
    <property type="entry name" value="Gamma-glutamylcyclotransferase"/>
    <property type="match status" value="1"/>
</dbReference>
<dbReference type="GO" id="GO:0003839">
    <property type="term" value="F:gamma-glutamylcyclotransferase activity"/>
    <property type="evidence" value="ECO:0007669"/>
    <property type="project" value="UniProtKB-UniRule"/>
</dbReference>
<evidence type="ECO:0000256" key="5">
    <source>
        <dbReference type="ARBA" id="ARBA00022703"/>
    </source>
</evidence>
<feature type="region of interest" description="Disordered" evidence="15">
    <location>
        <begin position="215"/>
        <end position="307"/>
    </location>
</feature>
<dbReference type="InterPro" id="IPR013024">
    <property type="entry name" value="GGCT-like"/>
</dbReference>
<reference evidence="16 17" key="1">
    <citation type="journal article" date="2020" name="Mol. Biol. Evol.">
        <title>Interspecific Gene Flow and the Evolution of Specialization in Black and White Rhinoceros.</title>
        <authorList>
            <person name="Moodley Y."/>
            <person name="Westbury M.V."/>
            <person name="Russo I.M."/>
            <person name="Gopalakrishnan S."/>
            <person name="Rakotoarivelo A."/>
            <person name="Olsen R.A."/>
            <person name="Prost S."/>
            <person name="Tunstall T."/>
            <person name="Ryder O.A."/>
            <person name="Dalen L."/>
            <person name="Bruford M.W."/>
        </authorList>
    </citation>
    <scope>NUCLEOTIDE SEQUENCE [LARGE SCALE GENOMIC DNA]</scope>
    <source>
        <strain evidence="16">SBR-YM</strain>
        <tissue evidence="16">Skin</tissue>
    </source>
</reference>
<keyword evidence="6" id="KW-0524">Neurogenesis</keyword>
<accession>A0A7J7FBV7</accession>
<comment type="caution">
    <text evidence="16">The sequence shown here is derived from an EMBL/GenBank/DDBJ whole genome shotgun (WGS) entry which is preliminary data.</text>
</comment>
<organism evidence="16 17">
    <name type="scientific">Diceros bicornis minor</name>
    <name type="common">South-central black rhinoceros</name>
    <dbReference type="NCBI Taxonomy" id="77932"/>
    <lineage>
        <taxon>Eukaryota</taxon>
        <taxon>Metazoa</taxon>
        <taxon>Chordata</taxon>
        <taxon>Craniata</taxon>
        <taxon>Vertebrata</taxon>
        <taxon>Euteleostomi</taxon>
        <taxon>Mammalia</taxon>
        <taxon>Eutheria</taxon>
        <taxon>Laurasiatheria</taxon>
        <taxon>Perissodactyla</taxon>
        <taxon>Rhinocerotidae</taxon>
        <taxon>Diceros</taxon>
    </lineage>
</organism>
<dbReference type="GO" id="GO:0006751">
    <property type="term" value="P:glutathione catabolic process"/>
    <property type="evidence" value="ECO:0007669"/>
    <property type="project" value="UniProtKB-UniRule"/>
</dbReference>
<evidence type="ECO:0000256" key="4">
    <source>
        <dbReference type="ARBA" id="ARBA00022490"/>
    </source>
</evidence>
<comment type="function">
    <text evidence="12">Catalyzes the cleavage of glutathione into 5-oxo-L-proline and a Cys-Gly dipeptide. Acts specifically on glutathione, but not on other gamma-glutamyl peptides. Glutathione depletion is an important factor for apoptosis initiation and execution. Acts as a pro-apoptotic component of the unfolded protein response pathway by mediating the pro-apoptotic effects of the ATF4-ATF3-DDIT3/CHOP cascade. Negative regulator of Notch signaling pathway involved in embryonic neurogenesis: acts by inhibiting Notch cleavage by furin, maintaining Notch in an immature inactive form, thereby promoting neurogenesis in embryos.</text>
</comment>
<feature type="compositionally biased region" description="Basic residues" evidence="15">
    <location>
        <begin position="152"/>
        <end position="161"/>
    </location>
</feature>